<keyword evidence="7" id="KW-0067">ATP-binding</keyword>
<keyword evidence="6" id="KW-0547">Nucleotide-binding</keyword>
<evidence type="ECO:0000256" key="6">
    <source>
        <dbReference type="ARBA" id="ARBA00022741"/>
    </source>
</evidence>
<evidence type="ECO:0000256" key="11">
    <source>
        <dbReference type="ARBA" id="ARBA00023239"/>
    </source>
</evidence>
<evidence type="ECO:0000256" key="8">
    <source>
        <dbReference type="ARBA" id="ARBA00022842"/>
    </source>
</evidence>
<sequence>MDSTGVAGRIQVGSECKKFLDSRFDFEERGSVYVKGKDHMEVFLLKGKRPDLYDADEDDLDKKEEDMDGQSEVFS</sequence>
<dbReference type="EC" id="4.6.1.1" evidence="3"/>
<keyword evidence="8" id="KW-0460">Magnesium</keyword>
<keyword evidence="5" id="KW-0479">Metal-binding</keyword>
<evidence type="ECO:0000256" key="3">
    <source>
        <dbReference type="ARBA" id="ARBA00012201"/>
    </source>
</evidence>
<dbReference type="Gene3D" id="3.30.70.1230">
    <property type="entry name" value="Nucleotide cyclase"/>
    <property type="match status" value="1"/>
</dbReference>
<dbReference type="EMBL" id="CAQQ02081830">
    <property type="status" value="NOT_ANNOTATED_CDS"/>
    <property type="molecule type" value="Genomic_DNA"/>
</dbReference>
<proteinExistence type="predicted"/>
<evidence type="ECO:0000256" key="12">
    <source>
        <dbReference type="SAM" id="MobiDB-lite"/>
    </source>
</evidence>
<dbReference type="GO" id="GO:0046872">
    <property type="term" value="F:metal ion binding"/>
    <property type="evidence" value="ECO:0007669"/>
    <property type="project" value="UniProtKB-KW"/>
</dbReference>
<keyword evidence="9" id="KW-1133">Transmembrane helix</keyword>
<evidence type="ECO:0000259" key="13">
    <source>
        <dbReference type="Pfam" id="PF00211"/>
    </source>
</evidence>
<dbReference type="GO" id="GO:0005886">
    <property type="term" value="C:plasma membrane"/>
    <property type="evidence" value="ECO:0007669"/>
    <property type="project" value="TreeGrafter"/>
</dbReference>
<reference evidence="15" key="1">
    <citation type="submission" date="2013-02" db="EMBL/GenBank/DDBJ databases">
        <authorList>
            <person name="Hughes D."/>
        </authorList>
    </citation>
    <scope>NUCLEOTIDE SEQUENCE</scope>
    <source>
        <strain>Durham</strain>
        <strain evidence="15">NC isolate 2 -- Noor lab</strain>
    </source>
</reference>
<evidence type="ECO:0000256" key="9">
    <source>
        <dbReference type="ARBA" id="ARBA00022989"/>
    </source>
</evidence>
<keyword evidence="15" id="KW-1185">Reference proteome</keyword>
<dbReference type="EMBL" id="CAQQ02081831">
    <property type="status" value="NOT_ANNOTATED_CDS"/>
    <property type="molecule type" value="Genomic_DNA"/>
</dbReference>
<dbReference type="GO" id="GO:0007189">
    <property type="term" value="P:adenylate cyclase-activating G protein-coupled receptor signaling pathway"/>
    <property type="evidence" value="ECO:0007669"/>
    <property type="project" value="TreeGrafter"/>
</dbReference>
<evidence type="ECO:0000256" key="2">
    <source>
        <dbReference type="ARBA" id="ARBA00004141"/>
    </source>
</evidence>
<dbReference type="GO" id="GO:0035556">
    <property type="term" value="P:intracellular signal transduction"/>
    <property type="evidence" value="ECO:0007669"/>
    <property type="project" value="InterPro"/>
</dbReference>
<dbReference type="PANTHER" id="PTHR45627">
    <property type="entry name" value="ADENYLATE CYCLASE TYPE 1"/>
    <property type="match status" value="1"/>
</dbReference>
<evidence type="ECO:0000313" key="15">
    <source>
        <dbReference type="Proteomes" id="UP000015102"/>
    </source>
</evidence>
<evidence type="ECO:0000256" key="4">
    <source>
        <dbReference type="ARBA" id="ARBA00022692"/>
    </source>
</evidence>
<dbReference type="GO" id="GO:0004016">
    <property type="term" value="F:adenylate cyclase activity"/>
    <property type="evidence" value="ECO:0007669"/>
    <property type="project" value="UniProtKB-EC"/>
</dbReference>
<dbReference type="SUPFAM" id="SSF55073">
    <property type="entry name" value="Nucleotide cyclase"/>
    <property type="match status" value="1"/>
</dbReference>
<dbReference type="PANTHER" id="PTHR45627:SF8">
    <property type="entry name" value="ADENYLATE CYCLASE TYPE 9"/>
    <property type="match status" value="1"/>
</dbReference>
<feature type="region of interest" description="Disordered" evidence="12">
    <location>
        <begin position="52"/>
        <end position="75"/>
    </location>
</feature>
<protein>
    <recommendedName>
        <fullName evidence="3">adenylate cyclase</fullName>
        <ecNumber evidence="3">4.6.1.1</ecNumber>
    </recommendedName>
</protein>
<organism evidence="14 15">
    <name type="scientific">Megaselia scalaris</name>
    <name type="common">Humpbacked fly</name>
    <name type="synonym">Phora scalaris</name>
    <dbReference type="NCBI Taxonomy" id="36166"/>
    <lineage>
        <taxon>Eukaryota</taxon>
        <taxon>Metazoa</taxon>
        <taxon>Ecdysozoa</taxon>
        <taxon>Arthropoda</taxon>
        <taxon>Hexapoda</taxon>
        <taxon>Insecta</taxon>
        <taxon>Pterygota</taxon>
        <taxon>Neoptera</taxon>
        <taxon>Endopterygota</taxon>
        <taxon>Diptera</taxon>
        <taxon>Brachycera</taxon>
        <taxon>Muscomorpha</taxon>
        <taxon>Platypezoidea</taxon>
        <taxon>Phoridae</taxon>
        <taxon>Megaseliini</taxon>
        <taxon>Megaselia</taxon>
    </lineage>
</organism>
<reference evidence="14" key="2">
    <citation type="submission" date="2015-06" db="UniProtKB">
        <authorList>
            <consortium name="EnsemblMetazoa"/>
        </authorList>
    </citation>
    <scope>IDENTIFICATION</scope>
</reference>
<accession>T1H4X1</accession>
<feature type="domain" description="Guanylate cyclase" evidence="13">
    <location>
        <begin position="1"/>
        <end position="47"/>
    </location>
</feature>
<dbReference type="STRING" id="36166.T1H4X1"/>
<dbReference type="GO" id="GO:0009190">
    <property type="term" value="P:cyclic nucleotide biosynthetic process"/>
    <property type="evidence" value="ECO:0007669"/>
    <property type="project" value="InterPro"/>
</dbReference>
<comment type="subcellular location">
    <subcellularLocation>
        <location evidence="2">Membrane</location>
        <topology evidence="2">Multi-pass membrane protein</topology>
    </subcellularLocation>
</comment>
<evidence type="ECO:0000313" key="14">
    <source>
        <dbReference type="EnsemblMetazoa" id="MESCA011342-PA"/>
    </source>
</evidence>
<comment type="catalytic activity">
    <reaction evidence="1">
        <text>ATP = 3',5'-cyclic AMP + diphosphate</text>
        <dbReference type="Rhea" id="RHEA:15389"/>
        <dbReference type="ChEBI" id="CHEBI:30616"/>
        <dbReference type="ChEBI" id="CHEBI:33019"/>
        <dbReference type="ChEBI" id="CHEBI:58165"/>
        <dbReference type="EC" id="4.6.1.1"/>
    </reaction>
</comment>
<evidence type="ECO:0000256" key="1">
    <source>
        <dbReference type="ARBA" id="ARBA00001593"/>
    </source>
</evidence>
<dbReference type="Proteomes" id="UP000015102">
    <property type="component" value="Unassembled WGS sequence"/>
</dbReference>
<dbReference type="InterPro" id="IPR029787">
    <property type="entry name" value="Nucleotide_cyclase"/>
</dbReference>
<dbReference type="Pfam" id="PF00211">
    <property type="entry name" value="Guanylate_cyc"/>
    <property type="match status" value="1"/>
</dbReference>
<dbReference type="InterPro" id="IPR001054">
    <property type="entry name" value="A/G_cyclase"/>
</dbReference>
<evidence type="ECO:0000256" key="5">
    <source>
        <dbReference type="ARBA" id="ARBA00022723"/>
    </source>
</evidence>
<keyword evidence="4" id="KW-0812">Transmembrane</keyword>
<keyword evidence="11" id="KW-0456">Lyase</keyword>
<dbReference type="EnsemblMetazoa" id="MESCA011342-RA">
    <property type="protein sequence ID" value="MESCA011342-PA"/>
    <property type="gene ID" value="MESCA011342"/>
</dbReference>
<name>T1H4X1_MEGSC</name>
<dbReference type="HOGENOM" id="CLU_2673918_0_0_1"/>
<dbReference type="AlphaFoldDB" id="T1H4X1"/>
<evidence type="ECO:0000256" key="7">
    <source>
        <dbReference type="ARBA" id="ARBA00022840"/>
    </source>
</evidence>
<evidence type="ECO:0000256" key="10">
    <source>
        <dbReference type="ARBA" id="ARBA00023136"/>
    </source>
</evidence>
<keyword evidence="10" id="KW-0472">Membrane</keyword>
<dbReference type="GO" id="GO:0005524">
    <property type="term" value="F:ATP binding"/>
    <property type="evidence" value="ECO:0007669"/>
    <property type="project" value="UniProtKB-KW"/>
</dbReference>